<feature type="transmembrane region" description="Helical" evidence="1">
    <location>
        <begin position="102"/>
        <end position="119"/>
    </location>
</feature>
<evidence type="ECO:0000313" key="3">
    <source>
        <dbReference type="Proteomes" id="UP000289857"/>
    </source>
</evidence>
<feature type="transmembrane region" description="Helical" evidence="1">
    <location>
        <begin position="218"/>
        <end position="234"/>
    </location>
</feature>
<gene>
    <name evidence="2" type="ORF">EQG61_10845</name>
</gene>
<dbReference type="Proteomes" id="UP000289857">
    <property type="component" value="Unassembled WGS sequence"/>
</dbReference>
<dbReference type="RefSeq" id="WP_129461948.1">
    <property type="nucleotide sequence ID" value="NZ_SBKN01000006.1"/>
</dbReference>
<evidence type="ECO:0008006" key="4">
    <source>
        <dbReference type="Google" id="ProtNLM"/>
    </source>
</evidence>
<dbReference type="OrthoDB" id="1467772at2"/>
<reference evidence="3" key="1">
    <citation type="submission" date="2019-01" db="EMBL/GenBank/DDBJ databases">
        <title>Cytophagaceae bacterium strain CAR-16.</title>
        <authorList>
            <person name="Chen W.-M."/>
        </authorList>
    </citation>
    <scope>NUCLEOTIDE SEQUENCE [LARGE SCALE GENOMIC DNA]</scope>
    <source>
        <strain evidence="3">WWJ-16</strain>
    </source>
</reference>
<protein>
    <recommendedName>
        <fullName evidence="4">Prenyltransferase</fullName>
    </recommendedName>
</protein>
<keyword evidence="1" id="KW-1133">Transmembrane helix</keyword>
<feature type="transmembrane region" description="Helical" evidence="1">
    <location>
        <begin position="156"/>
        <end position="176"/>
    </location>
</feature>
<feature type="transmembrane region" description="Helical" evidence="1">
    <location>
        <begin position="77"/>
        <end position="96"/>
    </location>
</feature>
<keyword evidence="1" id="KW-0472">Membrane</keyword>
<feature type="transmembrane region" description="Helical" evidence="1">
    <location>
        <begin position="197"/>
        <end position="212"/>
    </location>
</feature>
<dbReference type="AlphaFoldDB" id="A0A4Q1K8F8"/>
<evidence type="ECO:0000256" key="1">
    <source>
        <dbReference type="SAM" id="Phobius"/>
    </source>
</evidence>
<sequence>MTAYFRTIFRSLFELYVEASIHVGCAVVALYGVAQTLLRRKLQTEMVLLIFTGTVVAYSVLKYGALLLGNRIKSGKLYLIMGMAFVSALAFGFAFWELPKRLMVLWLLGMMAVGIYPLVRRFGIIKLFWVSAVVTYTTVILPNYDECIHENTLKIALLQWVFISVLMIPFEIYDSVRDGIQLGTLPQKVGIPRAKQLGYLGILLFILFQFYWVPSDFYIGNCGIALITLVAIYCTQTNQSRWYTSFWVEALPILWMVFLNGFDFLRLFYR</sequence>
<organism evidence="2 3">
    <name type="scientific">Flavobacterium stagni</name>
    <dbReference type="NCBI Taxonomy" id="2506421"/>
    <lineage>
        <taxon>Bacteria</taxon>
        <taxon>Pseudomonadati</taxon>
        <taxon>Bacteroidota</taxon>
        <taxon>Flavobacteriia</taxon>
        <taxon>Flavobacteriales</taxon>
        <taxon>Flavobacteriaceae</taxon>
        <taxon>Flavobacterium</taxon>
    </lineage>
</organism>
<proteinExistence type="predicted"/>
<feature type="transmembrane region" description="Helical" evidence="1">
    <location>
        <begin position="12"/>
        <end position="34"/>
    </location>
</feature>
<keyword evidence="1" id="KW-0812">Transmembrane</keyword>
<comment type="caution">
    <text evidence="2">The sequence shown here is derived from an EMBL/GenBank/DDBJ whole genome shotgun (WGS) entry which is preliminary data.</text>
</comment>
<feature type="transmembrane region" description="Helical" evidence="1">
    <location>
        <begin position="126"/>
        <end position="144"/>
    </location>
</feature>
<dbReference type="EMBL" id="SBKN01000006">
    <property type="protein sequence ID" value="RXR21971.1"/>
    <property type="molecule type" value="Genomic_DNA"/>
</dbReference>
<name>A0A4Q1K8F8_9FLAO</name>
<accession>A0A4Q1K8F8</accession>
<evidence type="ECO:0000313" key="2">
    <source>
        <dbReference type="EMBL" id="RXR21971.1"/>
    </source>
</evidence>
<feature type="transmembrane region" description="Helical" evidence="1">
    <location>
        <begin position="46"/>
        <end position="65"/>
    </location>
</feature>
<keyword evidence="3" id="KW-1185">Reference proteome</keyword>
<feature type="transmembrane region" description="Helical" evidence="1">
    <location>
        <begin position="246"/>
        <end position="269"/>
    </location>
</feature>